<dbReference type="EMBL" id="ANAH02000004">
    <property type="protein sequence ID" value="EPX63892.1"/>
    <property type="molecule type" value="Genomic_DNA"/>
</dbReference>
<name>S9PN29_CYSF2</name>
<gene>
    <name evidence="13" type="ORF">D187_005022</name>
</gene>
<reference evidence="13" key="1">
    <citation type="submission" date="2013-05" db="EMBL/GenBank/DDBJ databases">
        <title>Genome assembly of Cystobacter fuscus DSM 2262.</title>
        <authorList>
            <person name="Sharma G."/>
            <person name="Khatri I."/>
            <person name="Kaur C."/>
            <person name="Mayilraj S."/>
            <person name="Subramanian S."/>
        </authorList>
    </citation>
    <scope>NUCLEOTIDE SEQUENCE [LARGE SCALE GENOMIC DNA]</scope>
    <source>
        <strain evidence="13">DSM 2262</strain>
    </source>
</reference>
<evidence type="ECO:0000256" key="3">
    <source>
        <dbReference type="ARBA" id="ARBA00007275"/>
    </source>
</evidence>
<comment type="caution">
    <text evidence="13">The sequence shown here is derived from an EMBL/GenBank/DDBJ whole genome shotgun (WGS) entry which is preliminary data.</text>
</comment>
<evidence type="ECO:0000256" key="7">
    <source>
        <dbReference type="ARBA" id="ARBA00032162"/>
    </source>
</evidence>
<keyword evidence="9" id="KW-0479">Metal-binding</keyword>
<dbReference type="Gene3D" id="3.90.79.10">
    <property type="entry name" value="Nucleoside Triphosphate Pyrophosphohydrolase"/>
    <property type="match status" value="1"/>
</dbReference>
<feature type="binding site" evidence="9">
    <location>
        <position position="306"/>
    </location>
    <ligand>
        <name>Mg(2+)</name>
        <dbReference type="ChEBI" id="CHEBI:18420"/>
        <label>1</label>
    </ligand>
</feature>
<keyword evidence="9" id="KW-0460">Magnesium</keyword>
<feature type="binding site" evidence="9">
    <location>
        <position position="253"/>
    </location>
    <ligand>
        <name>Mg(2+)</name>
        <dbReference type="ChEBI" id="CHEBI:18420"/>
        <label>1</label>
    </ligand>
</feature>
<dbReference type="GO" id="GO:0006753">
    <property type="term" value="P:nucleoside phosphate metabolic process"/>
    <property type="evidence" value="ECO:0007669"/>
    <property type="project" value="TreeGrafter"/>
</dbReference>
<dbReference type="eggNOG" id="COG0494">
    <property type="taxonomic scope" value="Bacteria"/>
</dbReference>
<comment type="subunit">
    <text evidence="4">Homodimer.</text>
</comment>
<evidence type="ECO:0000313" key="13">
    <source>
        <dbReference type="EMBL" id="EPX63892.1"/>
    </source>
</evidence>
<dbReference type="CDD" id="cd24157">
    <property type="entry name" value="NUDIX_GDPMK"/>
    <property type="match status" value="1"/>
</dbReference>
<feature type="short sequence motif" description="Nudix box" evidence="10">
    <location>
        <begin position="239"/>
        <end position="260"/>
    </location>
</feature>
<evidence type="ECO:0000256" key="11">
    <source>
        <dbReference type="SAM" id="MobiDB-lite"/>
    </source>
</evidence>
<dbReference type="NCBIfam" id="TIGR00052">
    <property type="entry name" value="nudix-type nucleoside diphosphatase, YffH/AdpP family"/>
    <property type="match status" value="1"/>
</dbReference>
<evidence type="ECO:0000256" key="6">
    <source>
        <dbReference type="ARBA" id="ARBA00022801"/>
    </source>
</evidence>
<dbReference type="SUPFAM" id="SSF55811">
    <property type="entry name" value="Nudix"/>
    <property type="match status" value="1"/>
</dbReference>
<evidence type="ECO:0000313" key="14">
    <source>
        <dbReference type="Proteomes" id="UP000011682"/>
    </source>
</evidence>
<comment type="catalytic activity">
    <reaction evidence="1">
        <text>GDP-alpha-D-mannose + H2O = alpha-D-mannose 1-phosphate + GMP + 2 H(+)</text>
        <dbReference type="Rhea" id="RHEA:27978"/>
        <dbReference type="ChEBI" id="CHEBI:15377"/>
        <dbReference type="ChEBI" id="CHEBI:15378"/>
        <dbReference type="ChEBI" id="CHEBI:57527"/>
        <dbReference type="ChEBI" id="CHEBI:58115"/>
        <dbReference type="ChEBI" id="CHEBI:58409"/>
    </reaction>
</comment>
<evidence type="ECO:0000259" key="12">
    <source>
        <dbReference type="PROSITE" id="PS51462"/>
    </source>
</evidence>
<dbReference type="PANTHER" id="PTHR11839:SF18">
    <property type="entry name" value="NUDIX HYDROLASE DOMAIN-CONTAINING PROTEIN"/>
    <property type="match status" value="1"/>
</dbReference>
<proteinExistence type="inferred from homology"/>
<protein>
    <recommendedName>
        <fullName evidence="5">GDP-mannose pyrophosphatase</fullName>
    </recommendedName>
    <alternativeName>
        <fullName evidence="7">GDP-mannose hydrolase</fullName>
    </alternativeName>
    <alternativeName>
        <fullName evidence="8">GDPMK</fullName>
    </alternativeName>
</protein>
<feature type="binding site" evidence="9">
    <location>
        <position position="257"/>
    </location>
    <ligand>
        <name>Mg(2+)</name>
        <dbReference type="ChEBI" id="CHEBI:18420"/>
        <label>1</label>
    </ligand>
</feature>
<evidence type="ECO:0000256" key="4">
    <source>
        <dbReference type="ARBA" id="ARBA00011738"/>
    </source>
</evidence>
<dbReference type="Gene3D" id="3.40.50.10400">
    <property type="entry name" value="Hypothetical protein PA1492"/>
    <property type="match status" value="1"/>
</dbReference>
<comment type="cofactor">
    <cofactor evidence="2 9">
        <name>Mg(2+)</name>
        <dbReference type="ChEBI" id="CHEBI:18420"/>
    </cofactor>
</comment>
<feature type="domain" description="Nudix hydrolase" evidence="12">
    <location>
        <begin position="196"/>
        <end position="335"/>
    </location>
</feature>
<dbReference type="AlphaFoldDB" id="S9PN29"/>
<keyword evidence="6 13" id="KW-0378">Hydrolase</keyword>
<evidence type="ECO:0000256" key="2">
    <source>
        <dbReference type="ARBA" id="ARBA00001946"/>
    </source>
</evidence>
<dbReference type="GO" id="GO:0005829">
    <property type="term" value="C:cytosol"/>
    <property type="evidence" value="ECO:0007669"/>
    <property type="project" value="TreeGrafter"/>
</dbReference>
<accession>S9PN29</accession>
<dbReference type="InterPro" id="IPR000086">
    <property type="entry name" value="NUDIX_hydrolase_dom"/>
</dbReference>
<sequence>MCTFTSMNVHTPLMVLVAGPYRSGTGDDPAKLAANVRVMNEAALALYRAGHLPVTGEALALPLIELAGSKAIGDSVFNEIFHPIARRLIPHCDAVLRVGGPSAGADEMVSMARAHGKAVYFGLDELPPAQGEAPPPPKPRDPGGFRVPSEGPSRNDAVRITDVRVLSSNWYVLRKVTFDYRRADGTWSQQHREAYDRGNGATVLLHDASRGTVLLTRQFRLPAYVNGHPDGMLIEAPAGLLDGEHPDAAIRREVEEETGVRIGEVRPVFDLFMSPGSVTERLHFFAAPYTRDTRAAQGGGVASEGEDIQVLELPFSEALRKIDSGEIIDAKTILLLQWAERHGLLERTPQGGAR</sequence>
<evidence type="ECO:0000256" key="8">
    <source>
        <dbReference type="ARBA" id="ARBA00032272"/>
    </source>
</evidence>
<dbReference type="GO" id="GO:0016818">
    <property type="term" value="F:hydrolase activity, acting on acid anhydrides, in phosphorus-containing anhydrides"/>
    <property type="evidence" value="ECO:0007669"/>
    <property type="project" value="InterPro"/>
</dbReference>
<dbReference type="PROSITE" id="PS51462">
    <property type="entry name" value="NUDIX"/>
    <property type="match status" value="1"/>
</dbReference>
<keyword evidence="14" id="KW-1185">Reference proteome</keyword>
<evidence type="ECO:0000256" key="10">
    <source>
        <dbReference type="PIRSR" id="PIRSR604385-3"/>
    </source>
</evidence>
<dbReference type="PANTHER" id="PTHR11839">
    <property type="entry name" value="UDP/ADP-SUGAR PYROPHOSPHATASE"/>
    <property type="match status" value="1"/>
</dbReference>
<feature type="binding site" evidence="9">
    <location>
        <position position="238"/>
    </location>
    <ligand>
        <name>Mg(2+)</name>
        <dbReference type="ChEBI" id="CHEBI:18420"/>
        <label>1</label>
    </ligand>
</feature>
<dbReference type="GO" id="GO:0046872">
    <property type="term" value="F:metal ion binding"/>
    <property type="evidence" value="ECO:0007669"/>
    <property type="project" value="UniProtKB-KW"/>
</dbReference>
<comment type="similarity">
    <text evidence="3">Belongs to the Nudix hydrolase family. NudK subfamily.</text>
</comment>
<organism evidence="13 14">
    <name type="scientific">Cystobacter fuscus (strain ATCC 25194 / DSM 2262 / NBRC 100088 / M29)</name>
    <dbReference type="NCBI Taxonomy" id="1242864"/>
    <lineage>
        <taxon>Bacteria</taxon>
        <taxon>Pseudomonadati</taxon>
        <taxon>Myxococcota</taxon>
        <taxon>Myxococcia</taxon>
        <taxon>Myxococcales</taxon>
        <taxon>Cystobacterineae</taxon>
        <taxon>Archangiaceae</taxon>
        <taxon>Cystobacter</taxon>
    </lineage>
</organism>
<feature type="region of interest" description="Disordered" evidence="11">
    <location>
        <begin position="125"/>
        <end position="154"/>
    </location>
</feature>
<dbReference type="GO" id="GO:0019693">
    <property type="term" value="P:ribose phosphate metabolic process"/>
    <property type="evidence" value="ECO:0007669"/>
    <property type="project" value="TreeGrafter"/>
</dbReference>
<dbReference type="InterPro" id="IPR015797">
    <property type="entry name" value="NUDIX_hydrolase-like_dom_sf"/>
</dbReference>
<evidence type="ECO:0000256" key="5">
    <source>
        <dbReference type="ARBA" id="ARBA00016377"/>
    </source>
</evidence>
<evidence type="ECO:0000256" key="9">
    <source>
        <dbReference type="PIRSR" id="PIRSR604385-2"/>
    </source>
</evidence>
<dbReference type="Pfam" id="PF00293">
    <property type="entry name" value="NUDIX"/>
    <property type="match status" value="1"/>
</dbReference>
<evidence type="ECO:0000256" key="1">
    <source>
        <dbReference type="ARBA" id="ARBA00000847"/>
    </source>
</evidence>
<dbReference type="InterPro" id="IPR004385">
    <property type="entry name" value="NDP_pyrophosphatase"/>
</dbReference>
<dbReference type="Proteomes" id="UP000011682">
    <property type="component" value="Unassembled WGS sequence"/>
</dbReference>